<keyword evidence="2" id="KW-0472">Membrane</keyword>
<evidence type="ECO:0000313" key="4">
    <source>
        <dbReference type="EMBL" id="KIM38898.1"/>
    </source>
</evidence>
<dbReference type="OrthoDB" id="3267855at2759"/>
<keyword evidence="5" id="KW-1185">Reference proteome</keyword>
<evidence type="ECO:0000256" key="2">
    <source>
        <dbReference type="SAM" id="Phobius"/>
    </source>
</evidence>
<dbReference type="Proteomes" id="UP000053424">
    <property type="component" value="Unassembled WGS sequence"/>
</dbReference>
<evidence type="ECO:0000259" key="3">
    <source>
        <dbReference type="Pfam" id="PF20151"/>
    </source>
</evidence>
<protein>
    <recommendedName>
        <fullName evidence="3">DUF6533 domain-containing protein</fullName>
    </recommendedName>
</protein>
<feature type="transmembrane region" description="Helical" evidence="2">
    <location>
        <begin position="124"/>
        <end position="143"/>
    </location>
</feature>
<name>A0A0C2XME3_HEBCY</name>
<keyword evidence="2" id="KW-0812">Transmembrane</keyword>
<sequence>MQLCSCDFKKRYDYLLTAAGIYPGLCAFPFNIRRLVGLSPIFYESLSLFTSIALLWYDYAITWTREVQYFWTKRFTLSTALYILCRYGMVASVVYTLALAGKLPKMRVPVWGSRAYALFHRSKVILIIFGSLELVVLSFLTIINLAPTVPALLTIFTVTYEIISATLTSVRSLQALKGGGPWRWRAQQMSLTFLVLREGLCYYPLLNILSASLYSISPRQPGTFFPGLMNAYTLPLAGLMTARFLLNLREWDHRMTNPETEEWNAHGIGGYHHHSPMRFAKSECRATQWTINDVLREDPLLKGAEASEREISSGDASLSLQDSEKHV</sequence>
<accession>A0A0C2XME3</accession>
<feature type="transmembrane region" description="Helical" evidence="2">
    <location>
        <begin position="80"/>
        <end position="103"/>
    </location>
</feature>
<gene>
    <name evidence="4" type="ORF">M413DRAFT_75596</name>
</gene>
<dbReference type="HOGENOM" id="CLU_055330_0_0_1"/>
<evidence type="ECO:0000256" key="1">
    <source>
        <dbReference type="SAM" id="MobiDB-lite"/>
    </source>
</evidence>
<reference evidence="5" key="2">
    <citation type="submission" date="2015-01" db="EMBL/GenBank/DDBJ databases">
        <title>Evolutionary Origins and Diversification of the Mycorrhizal Mutualists.</title>
        <authorList>
            <consortium name="DOE Joint Genome Institute"/>
            <consortium name="Mycorrhizal Genomics Consortium"/>
            <person name="Kohler A."/>
            <person name="Kuo A."/>
            <person name="Nagy L.G."/>
            <person name="Floudas D."/>
            <person name="Copeland A."/>
            <person name="Barry K.W."/>
            <person name="Cichocki N."/>
            <person name="Veneault-Fourrey C."/>
            <person name="LaButti K."/>
            <person name="Lindquist E.A."/>
            <person name="Lipzen A."/>
            <person name="Lundell T."/>
            <person name="Morin E."/>
            <person name="Murat C."/>
            <person name="Riley R."/>
            <person name="Ohm R."/>
            <person name="Sun H."/>
            <person name="Tunlid A."/>
            <person name="Henrissat B."/>
            <person name="Grigoriev I.V."/>
            <person name="Hibbett D.S."/>
            <person name="Martin F."/>
        </authorList>
    </citation>
    <scope>NUCLEOTIDE SEQUENCE [LARGE SCALE GENOMIC DNA]</scope>
    <source>
        <strain evidence="5">h7</strain>
    </source>
</reference>
<feature type="transmembrane region" description="Helical" evidence="2">
    <location>
        <begin position="149"/>
        <end position="170"/>
    </location>
</feature>
<feature type="transmembrane region" description="Helical" evidence="2">
    <location>
        <begin position="42"/>
        <end position="60"/>
    </location>
</feature>
<keyword evidence="2" id="KW-1133">Transmembrane helix</keyword>
<feature type="transmembrane region" description="Helical" evidence="2">
    <location>
        <begin position="228"/>
        <end position="246"/>
    </location>
</feature>
<feature type="domain" description="DUF6533" evidence="3">
    <location>
        <begin position="51"/>
        <end position="90"/>
    </location>
</feature>
<dbReference type="Pfam" id="PF20151">
    <property type="entry name" value="DUF6533"/>
    <property type="match status" value="1"/>
</dbReference>
<reference evidence="4 5" key="1">
    <citation type="submission" date="2014-04" db="EMBL/GenBank/DDBJ databases">
        <authorList>
            <consortium name="DOE Joint Genome Institute"/>
            <person name="Kuo A."/>
            <person name="Gay G."/>
            <person name="Dore J."/>
            <person name="Kohler A."/>
            <person name="Nagy L.G."/>
            <person name="Floudas D."/>
            <person name="Copeland A."/>
            <person name="Barry K.W."/>
            <person name="Cichocki N."/>
            <person name="Veneault-Fourrey C."/>
            <person name="LaButti K."/>
            <person name="Lindquist E.A."/>
            <person name="Lipzen A."/>
            <person name="Lundell T."/>
            <person name="Morin E."/>
            <person name="Murat C."/>
            <person name="Sun H."/>
            <person name="Tunlid A."/>
            <person name="Henrissat B."/>
            <person name="Grigoriev I.V."/>
            <person name="Hibbett D.S."/>
            <person name="Martin F."/>
            <person name="Nordberg H.P."/>
            <person name="Cantor M.N."/>
            <person name="Hua S.X."/>
        </authorList>
    </citation>
    <scope>NUCLEOTIDE SEQUENCE [LARGE SCALE GENOMIC DNA]</scope>
    <source>
        <strain evidence="5">h7</strain>
    </source>
</reference>
<feature type="region of interest" description="Disordered" evidence="1">
    <location>
        <begin position="304"/>
        <end position="327"/>
    </location>
</feature>
<dbReference type="EMBL" id="KN831788">
    <property type="protein sequence ID" value="KIM38898.1"/>
    <property type="molecule type" value="Genomic_DNA"/>
</dbReference>
<organism evidence="4 5">
    <name type="scientific">Hebeloma cylindrosporum</name>
    <dbReference type="NCBI Taxonomy" id="76867"/>
    <lineage>
        <taxon>Eukaryota</taxon>
        <taxon>Fungi</taxon>
        <taxon>Dikarya</taxon>
        <taxon>Basidiomycota</taxon>
        <taxon>Agaricomycotina</taxon>
        <taxon>Agaricomycetes</taxon>
        <taxon>Agaricomycetidae</taxon>
        <taxon>Agaricales</taxon>
        <taxon>Agaricineae</taxon>
        <taxon>Hymenogastraceae</taxon>
        <taxon>Hebeloma</taxon>
    </lineage>
</organism>
<dbReference type="InterPro" id="IPR045340">
    <property type="entry name" value="DUF6533"/>
</dbReference>
<dbReference type="AlphaFoldDB" id="A0A0C2XME3"/>
<proteinExistence type="predicted"/>
<feature type="transmembrane region" description="Helical" evidence="2">
    <location>
        <begin position="191"/>
        <end position="216"/>
    </location>
</feature>
<evidence type="ECO:0000313" key="5">
    <source>
        <dbReference type="Proteomes" id="UP000053424"/>
    </source>
</evidence>